<dbReference type="InterPro" id="IPR012336">
    <property type="entry name" value="Thioredoxin-like_fold"/>
</dbReference>
<evidence type="ECO:0000313" key="11">
    <source>
        <dbReference type="Proteomes" id="UP000219285"/>
    </source>
</evidence>
<dbReference type="CDD" id="cd03020">
    <property type="entry name" value="DsbA_DsbC_DsbG"/>
    <property type="match status" value="1"/>
</dbReference>
<accession>A0A6M4MAQ6</accession>
<evidence type="ECO:0000259" key="9">
    <source>
        <dbReference type="Pfam" id="PF13098"/>
    </source>
</evidence>
<feature type="chain" id="PRO_5029036401" description="Thiol:disulfide interchange protein" evidence="7">
    <location>
        <begin position="23"/>
        <end position="238"/>
    </location>
</feature>
<dbReference type="Pfam" id="PF13098">
    <property type="entry name" value="Thioredoxin_2"/>
    <property type="match status" value="1"/>
</dbReference>
<feature type="signal peptide" evidence="7">
    <location>
        <begin position="1"/>
        <end position="22"/>
    </location>
</feature>
<dbReference type="OrthoDB" id="12976at2"/>
<dbReference type="NCBIfam" id="NF008129">
    <property type="entry name" value="PRK10877.1"/>
    <property type="match status" value="1"/>
</dbReference>
<proteinExistence type="inferred from homology"/>
<dbReference type="Gene3D" id="3.40.30.10">
    <property type="entry name" value="Glutaredoxin"/>
    <property type="match status" value="1"/>
</dbReference>
<protein>
    <recommendedName>
        <fullName evidence="7">Thiol:disulfide interchange protein</fullName>
    </recommendedName>
</protein>
<comment type="subcellular location">
    <subcellularLocation>
        <location evidence="1 7">Periplasm</location>
    </subcellularLocation>
</comment>
<evidence type="ECO:0000256" key="5">
    <source>
        <dbReference type="ARBA" id="ARBA00023157"/>
    </source>
</evidence>
<reference evidence="11" key="1">
    <citation type="submission" date="2014-12" db="EMBL/GenBank/DDBJ databases">
        <title>Complete genome sequence of a multi-drug resistant Klebsiella pneumoniae.</title>
        <authorList>
            <person name="Hua X."/>
            <person name="Chen Q."/>
            <person name="Li X."/>
            <person name="Feng Y."/>
            <person name="Ruan Z."/>
            <person name="Yu Y."/>
        </authorList>
    </citation>
    <scope>NUCLEOTIDE SEQUENCE [LARGE SCALE GENOMIC DNA]</scope>
    <source>
        <strain evidence="11">5.12</strain>
    </source>
</reference>
<dbReference type="KEGG" id="apel:CA267_005505"/>
<dbReference type="Proteomes" id="UP000219285">
    <property type="component" value="Chromosome"/>
</dbReference>
<evidence type="ECO:0000256" key="1">
    <source>
        <dbReference type="ARBA" id="ARBA00004418"/>
    </source>
</evidence>
<evidence type="ECO:0000313" key="10">
    <source>
        <dbReference type="EMBL" id="QJR80271.1"/>
    </source>
</evidence>
<dbReference type="Pfam" id="PF10411">
    <property type="entry name" value="DsbC_N"/>
    <property type="match status" value="1"/>
</dbReference>
<evidence type="ECO:0000256" key="6">
    <source>
        <dbReference type="ARBA" id="ARBA00023284"/>
    </source>
</evidence>
<reference evidence="10 11" key="2">
    <citation type="submission" date="2020-04" db="EMBL/GenBank/DDBJ databases">
        <title>Complete genome sequence of Alteromonas pelagimontana 5.12T.</title>
        <authorList>
            <person name="Sinha R.K."/>
            <person name="Krishnan K.P."/>
            <person name="Kurian J.P."/>
        </authorList>
    </citation>
    <scope>NUCLEOTIDE SEQUENCE [LARGE SCALE GENOMIC DNA]</scope>
    <source>
        <strain evidence="10 11">5.12</strain>
    </source>
</reference>
<dbReference type="SUPFAM" id="SSF52833">
    <property type="entry name" value="Thioredoxin-like"/>
    <property type="match status" value="1"/>
</dbReference>
<dbReference type="InterPro" id="IPR009094">
    <property type="entry name" value="DiS-bond_isomerase_DsbC/G_N_sf"/>
</dbReference>
<dbReference type="InterPro" id="IPR051470">
    <property type="entry name" value="Thiol:disulfide_interchange"/>
</dbReference>
<evidence type="ECO:0000259" key="8">
    <source>
        <dbReference type="Pfam" id="PF10411"/>
    </source>
</evidence>
<evidence type="ECO:0000256" key="2">
    <source>
        <dbReference type="ARBA" id="ARBA00009813"/>
    </source>
</evidence>
<keyword evidence="10" id="KW-0413">Isomerase</keyword>
<feature type="domain" description="Thioredoxin-like fold" evidence="9">
    <location>
        <begin position="111"/>
        <end position="233"/>
    </location>
</feature>
<feature type="domain" description="Disulphide bond isomerase DsbC/G N-terminal" evidence="8">
    <location>
        <begin position="22"/>
        <end position="87"/>
    </location>
</feature>
<dbReference type="PROSITE" id="PS00194">
    <property type="entry name" value="THIOREDOXIN_1"/>
    <property type="match status" value="1"/>
</dbReference>
<comment type="similarity">
    <text evidence="2 7">Belongs to the thioredoxin family. DsbC subfamily.</text>
</comment>
<keyword evidence="6 7" id="KW-0676">Redox-active center</keyword>
<dbReference type="Gene3D" id="3.10.450.70">
    <property type="entry name" value="Disulphide bond isomerase, DsbC/G, N-terminal"/>
    <property type="match status" value="1"/>
</dbReference>
<keyword evidence="11" id="KW-1185">Reference proteome</keyword>
<dbReference type="SUPFAM" id="SSF54423">
    <property type="entry name" value="DsbC/DsbG N-terminal domain-like"/>
    <property type="match status" value="1"/>
</dbReference>
<dbReference type="AlphaFoldDB" id="A0A6M4MAQ6"/>
<dbReference type="GO" id="GO:0042597">
    <property type="term" value="C:periplasmic space"/>
    <property type="evidence" value="ECO:0007669"/>
    <property type="project" value="UniProtKB-SubCell"/>
</dbReference>
<keyword evidence="5" id="KW-1015">Disulfide bond</keyword>
<evidence type="ECO:0000256" key="4">
    <source>
        <dbReference type="ARBA" id="ARBA00022764"/>
    </source>
</evidence>
<comment type="function">
    <text evidence="7">Required for disulfide bond formation in some periplasmic proteins. Acts by transferring its disulfide bond to other proteins and is reduced in the process.</text>
</comment>
<organism evidence="10 11">
    <name type="scientific">Alteromonas pelagimontana</name>
    <dbReference type="NCBI Taxonomy" id="1858656"/>
    <lineage>
        <taxon>Bacteria</taxon>
        <taxon>Pseudomonadati</taxon>
        <taxon>Pseudomonadota</taxon>
        <taxon>Gammaproteobacteria</taxon>
        <taxon>Alteromonadales</taxon>
        <taxon>Alteromonadaceae</taxon>
        <taxon>Alteromonas/Salinimonas group</taxon>
        <taxon>Alteromonas</taxon>
    </lineage>
</organism>
<name>A0A6M4MAQ6_9ALTE</name>
<gene>
    <name evidence="10" type="primary">dsbC</name>
    <name evidence="10" type="ORF">CA267_005505</name>
</gene>
<dbReference type="RefSeq" id="WP_075608420.1">
    <property type="nucleotide sequence ID" value="NZ_CP052766.1"/>
</dbReference>
<evidence type="ECO:0000256" key="3">
    <source>
        <dbReference type="ARBA" id="ARBA00022729"/>
    </source>
</evidence>
<dbReference type="InterPro" id="IPR018950">
    <property type="entry name" value="DiS-bond_isomerase_DsbC/G_N"/>
</dbReference>
<sequence>MKQLFRTSVLMLGLFSIFALQAADAPVDIKAKVENTLGLEVSSVADSPVKGLLQVNTSQGLFYISENGQYLLQARVFNIDEGMRNETETALSEMRRQGVEEFASSAIEFKAKDEKHVLTVFTDITCGYCRKLHSEVGQLNKNGITVRYLAFPRSGLNSQNYLDMVSVWCAADPKKALTEAKNGEDVKIANCKNKVAQQYQFGQQVGVNGTPNIILEDGTMIPGYQPAKVLIDALEQSS</sequence>
<evidence type="ECO:0000256" key="7">
    <source>
        <dbReference type="RuleBase" id="RU364038"/>
    </source>
</evidence>
<dbReference type="InterPro" id="IPR036249">
    <property type="entry name" value="Thioredoxin-like_sf"/>
</dbReference>
<dbReference type="InterPro" id="IPR033954">
    <property type="entry name" value="DiS-bond_Isoase_DsbC/G"/>
</dbReference>
<keyword evidence="4 7" id="KW-0574">Periplasm</keyword>
<dbReference type="PANTHER" id="PTHR35272">
    <property type="entry name" value="THIOL:DISULFIDE INTERCHANGE PROTEIN DSBC-RELATED"/>
    <property type="match status" value="1"/>
</dbReference>
<dbReference type="InterPro" id="IPR017937">
    <property type="entry name" value="Thioredoxin_CS"/>
</dbReference>
<keyword evidence="3 7" id="KW-0732">Signal</keyword>
<dbReference type="PANTHER" id="PTHR35272:SF3">
    <property type="entry name" value="THIOL:DISULFIDE INTERCHANGE PROTEIN DSBC"/>
    <property type="match status" value="1"/>
</dbReference>
<dbReference type="EMBL" id="CP052766">
    <property type="protein sequence ID" value="QJR80271.1"/>
    <property type="molecule type" value="Genomic_DNA"/>
</dbReference>
<dbReference type="GO" id="GO:0016853">
    <property type="term" value="F:isomerase activity"/>
    <property type="evidence" value="ECO:0007669"/>
    <property type="project" value="UniProtKB-KW"/>
</dbReference>